<feature type="region of interest" description="Disordered" evidence="7">
    <location>
        <begin position="754"/>
        <end position="781"/>
    </location>
</feature>
<dbReference type="GO" id="GO:0005634">
    <property type="term" value="C:nucleus"/>
    <property type="evidence" value="ECO:0007669"/>
    <property type="project" value="TreeGrafter"/>
</dbReference>
<gene>
    <name evidence="9" type="ORF">CC78DRAFT_567934</name>
</gene>
<evidence type="ECO:0000256" key="1">
    <source>
        <dbReference type="ARBA" id="ARBA00022723"/>
    </source>
</evidence>
<keyword evidence="1" id="KW-0479">Metal-binding</keyword>
<dbReference type="CDD" id="cd12148">
    <property type="entry name" value="fungal_TF_MHR"/>
    <property type="match status" value="1"/>
</dbReference>
<evidence type="ECO:0000313" key="10">
    <source>
        <dbReference type="Proteomes" id="UP000800093"/>
    </source>
</evidence>
<dbReference type="Pfam" id="PF00172">
    <property type="entry name" value="Zn_clus"/>
    <property type="match status" value="1"/>
</dbReference>
<dbReference type="OrthoDB" id="4337792at2759"/>
<dbReference type="PANTHER" id="PTHR31944:SF131">
    <property type="entry name" value="HEME-RESPONSIVE ZINC FINGER TRANSCRIPTION FACTOR HAP1"/>
    <property type="match status" value="1"/>
</dbReference>
<accession>A0A9P4KB01</accession>
<dbReference type="InterPro" id="IPR051430">
    <property type="entry name" value="Fungal_TF_Env_Response"/>
</dbReference>
<dbReference type="PROSITE" id="PS50048">
    <property type="entry name" value="ZN2_CY6_FUNGAL_2"/>
    <property type="match status" value="1"/>
</dbReference>
<feature type="region of interest" description="Disordered" evidence="7">
    <location>
        <begin position="642"/>
        <end position="664"/>
    </location>
</feature>
<keyword evidence="10" id="KW-1185">Reference proteome</keyword>
<name>A0A9P4KB01_9PLEO</name>
<dbReference type="CDD" id="cd00067">
    <property type="entry name" value="GAL4"/>
    <property type="match status" value="1"/>
</dbReference>
<dbReference type="InterPro" id="IPR036864">
    <property type="entry name" value="Zn2-C6_fun-type_DNA-bd_sf"/>
</dbReference>
<feature type="domain" description="Zn(2)-C6 fungal-type" evidence="8">
    <location>
        <begin position="27"/>
        <end position="57"/>
    </location>
</feature>
<keyword evidence="5" id="KW-0804">Transcription</keyword>
<dbReference type="GO" id="GO:0000978">
    <property type="term" value="F:RNA polymerase II cis-regulatory region sequence-specific DNA binding"/>
    <property type="evidence" value="ECO:0007669"/>
    <property type="project" value="TreeGrafter"/>
</dbReference>
<dbReference type="EMBL" id="ML986612">
    <property type="protein sequence ID" value="KAF2264936.1"/>
    <property type="molecule type" value="Genomic_DNA"/>
</dbReference>
<dbReference type="Pfam" id="PF04082">
    <property type="entry name" value="Fungal_trans"/>
    <property type="match status" value="1"/>
</dbReference>
<evidence type="ECO:0000256" key="2">
    <source>
        <dbReference type="ARBA" id="ARBA00022833"/>
    </source>
</evidence>
<evidence type="ECO:0000256" key="7">
    <source>
        <dbReference type="SAM" id="MobiDB-lite"/>
    </source>
</evidence>
<evidence type="ECO:0000256" key="3">
    <source>
        <dbReference type="ARBA" id="ARBA00023015"/>
    </source>
</evidence>
<comment type="caution">
    <text evidence="9">The sequence shown here is derived from an EMBL/GenBank/DDBJ whole genome shotgun (WGS) entry which is preliminary data.</text>
</comment>
<keyword evidence="6" id="KW-0539">Nucleus</keyword>
<evidence type="ECO:0000256" key="5">
    <source>
        <dbReference type="ARBA" id="ARBA00023163"/>
    </source>
</evidence>
<dbReference type="InterPro" id="IPR007219">
    <property type="entry name" value="XnlR_reg_dom"/>
</dbReference>
<dbReference type="AlphaFoldDB" id="A0A9P4KB01"/>
<dbReference type="SUPFAM" id="SSF57701">
    <property type="entry name" value="Zn2/Cys6 DNA-binding domain"/>
    <property type="match status" value="1"/>
</dbReference>
<feature type="compositionally biased region" description="Polar residues" evidence="7">
    <location>
        <begin position="70"/>
        <end position="88"/>
    </location>
</feature>
<keyword evidence="2" id="KW-0862">Zinc</keyword>
<organism evidence="9 10">
    <name type="scientific">Lojkania enalia</name>
    <dbReference type="NCBI Taxonomy" id="147567"/>
    <lineage>
        <taxon>Eukaryota</taxon>
        <taxon>Fungi</taxon>
        <taxon>Dikarya</taxon>
        <taxon>Ascomycota</taxon>
        <taxon>Pezizomycotina</taxon>
        <taxon>Dothideomycetes</taxon>
        <taxon>Pleosporomycetidae</taxon>
        <taxon>Pleosporales</taxon>
        <taxon>Pleosporales incertae sedis</taxon>
        <taxon>Lojkania</taxon>
    </lineage>
</organism>
<protein>
    <recommendedName>
        <fullName evidence="8">Zn(2)-C6 fungal-type domain-containing protein</fullName>
    </recommendedName>
</protein>
<dbReference type="GO" id="GO:0008270">
    <property type="term" value="F:zinc ion binding"/>
    <property type="evidence" value="ECO:0007669"/>
    <property type="project" value="InterPro"/>
</dbReference>
<proteinExistence type="predicted"/>
<reference evidence="10" key="1">
    <citation type="journal article" date="2020" name="Stud. Mycol.">
        <title>101 Dothideomycetes genomes: A test case for predicting lifestyles and emergence of pathogens.</title>
        <authorList>
            <person name="Haridas S."/>
            <person name="Albert R."/>
            <person name="Binder M."/>
            <person name="Bloem J."/>
            <person name="LaButti K."/>
            <person name="Salamov A."/>
            <person name="Andreopoulos B."/>
            <person name="Baker S."/>
            <person name="Barry K."/>
            <person name="Bills G."/>
            <person name="Bluhm B."/>
            <person name="Cannon C."/>
            <person name="Castanera R."/>
            <person name="Culley D."/>
            <person name="Daum C."/>
            <person name="Ezra D."/>
            <person name="Gonzalez J."/>
            <person name="Henrissat B."/>
            <person name="Kuo A."/>
            <person name="Liang C."/>
            <person name="Lipzen A."/>
            <person name="Lutzoni F."/>
            <person name="Magnuson J."/>
            <person name="Mondo S."/>
            <person name="Nolan M."/>
            <person name="Ohm R."/>
            <person name="Pangilinan J."/>
            <person name="Park H.-J."/>
            <person name="Ramirez L."/>
            <person name="Alfaro M."/>
            <person name="Sun H."/>
            <person name="Tritt A."/>
            <person name="Yoshinaga Y."/>
            <person name="Zwiers L.-H."/>
            <person name="Turgeon B."/>
            <person name="Goodwin S."/>
            <person name="Spatafora J."/>
            <person name="Crous P."/>
            <person name="Grigoriev I."/>
        </authorList>
    </citation>
    <scope>NUCLEOTIDE SEQUENCE [LARGE SCALE GENOMIC DNA]</scope>
    <source>
        <strain evidence="10">CBS 304.66</strain>
    </source>
</reference>
<dbReference type="PANTHER" id="PTHR31944">
    <property type="entry name" value="HEME-RESPONSIVE ZINC FINGER TRANSCRIPTION FACTOR HAP1"/>
    <property type="match status" value="1"/>
</dbReference>
<feature type="compositionally biased region" description="Basic and acidic residues" evidence="7">
    <location>
        <begin position="759"/>
        <end position="776"/>
    </location>
</feature>
<feature type="region of interest" description="Disordered" evidence="7">
    <location>
        <begin position="1"/>
        <end position="22"/>
    </location>
</feature>
<dbReference type="GO" id="GO:0001228">
    <property type="term" value="F:DNA-binding transcription activator activity, RNA polymerase II-specific"/>
    <property type="evidence" value="ECO:0007669"/>
    <property type="project" value="TreeGrafter"/>
</dbReference>
<evidence type="ECO:0000259" key="8">
    <source>
        <dbReference type="PROSITE" id="PS50048"/>
    </source>
</evidence>
<dbReference type="PROSITE" id="PS00463">
    <property type="entry name" value="ZN2_CY6_FUNGAL_1"/>
    <property type="match status" value="1"/>
</dbReference>
<evidence type="ECO:0000256" key="4">
    <source>
        <dbReference type="ARBA" id="ARBA00023125"/>
    </source>
</evidence>
<evidence type="ECO:0000256" key="6">
    <source>
        <dbReference type="ARBA" id="ARBA00023242"/>
    </source>
</evidence>
<dbReference type="GO" id="GO:0006351">
    <property type="term" value="P:DNA-templated transcription"/>
    <property type="evidence" value="ECO:0007669"/>
    <property type="project" value="InterPro"/>
</dbReference>
<sequence length="825" mass="92431">MGSQLPHLQLSDTDGAGPMKRRRPALACVECRRRKVKCDRKKPCSPCTRIKSLTCTYRPNHRDNDRGTRSHTSVSTSQDGLVHTSPQTSAQSIDFDSLLIQNLDPSISDAYGFALESSRLNPSAIEDNSHFISTIKALAAKVRELEESLSIVSDRDSSGSRALPIRPVPSPGPGRFIKSKFFGESHWVNAIEPYEALGGASIVTNPNTKRTEINKSSELYALAVECKRMARTIKAARYSSPEFPTEVQSSLPSKNVCDELVRAYFRTFEGIYRVLHVPTFWNEYERYWKDTSTTSTSVLMKILLVCAIGTAFYTGDRKGPLRNSCSKWIEAAESWLSGPHKKSRLNTTGIQVHILLLLARQVCSMDGDLIWISAGALLRSAMHIGLHRDPSHFGKLSCFHIEIRRRLWATIMEITVQSSLDIGISPMISPRDFDTLPPSNINDNDINERMTTPFRPRAPDEFTQTSVQIAFCKTLSLRLEIARRINDLHSSLSYDETLRLTSELTTACRSDAHLFQSFLLSTPSPTPFHVKMLDVLVRRFILNLHRPFFVKAKASPKYYYSRKLCLDTSLTITQPLPFSREGIAEPDDDWTLLGHRCVGFWKSIWLYSITTIYLELLLQIDEQKQEVGAFPLLPVRKHRSVDETLPSDPASHSSHSIPGPSTPHLQRALPLQFDQLRAVIDSARASTEARLRNGETNAKGIVFMACALARIDALASGANPDMAVLVAAKKSVALSADLMRTAYREENGVDINLTLHPPLSDEDHMGADTRPRHMESWDGSAGEGFRGLMEDMDWENLMQDESVDFGFGFLEGSPENWFLDVQSNS</sequence>
<evidence type="ECO:0000313" key="9">
    <source>
        <dbReference type="EMBL" id="KAF2264936.1"/>
    </source>
</evidence>
<feature type="region of interest" description="Disordered" evidence="7">
    <location>
        <begin position="58"/>
        <end position="88"/>
    </location>
</feature>
<dbReference type="SMART" id="SM00066">
    <property type="entry name" value="GAL4"/>
    <property type="match status" value="1"/>
</dbReference>
<dbReference type="Gene3D" id="4.10.240.10">
    <property type="entry name" value="Zn(2)-C6 fungal-type DNA-binding domain"/>
    <property type="match status" value="1"/>
</dbReference>
<keyword evidence="3" id="KW-0805">Transcription regulation</keyword>
<dbReference type="InterPro" id="IPR001138">
    <property type="entry name" value="Zn2Cys6_DnaBD"/>
</dbReference>
<keyword evidence="4" id="KW-0238">DNA-binding</keyword>
<dbReference type="Proteomes" id="UP000800093">
    <property type="component" value="Unassembled WGS sequence"/>
</dbReference>
<dbReference type="SMART" id="SM00906">
    <property type="entry name" value="Fungal_trans"/>
    <property type="match status" value="1"/>
</dbReference>